<feature type="binding site" evidence="4">
    <location>
        <position position="102"/>
    </location>
    <ligand>
        <name>Zn(2+)</name>
        <dbReference type="ChEBI" id="CHEBI:29105"/>
        <label>3</label>
    </ligand>
</feature>
<feature type="binding site" evidence="4">
    <location>
        <position position="41"/>
    </location>
    <ligand>
        <name>Zn(2+)</name>
        <dbReference type="ChEBI" id="CHEBI:29105"/>
        <label>2</label>
    </ligand>
</feature>
<feature type="domain" description="Polymerase/histidinol phosphatase N-terminal" evidence="5">
    <location>
        <begin position="5"/>
        <end position="79"/>
    </location>
</feature>
<dbReference type="GO" id="GO:0016791">
    <property type="term" value="F:phosphatase activity"/>
    <property type="evidence" value="ECO:0007669"/>
    <property type="project" value="UniProtKB-UniRule"/>
</dbReference>
<dbReference type="PANTHER" id="PTHR36928:SF1">
    <property type="entry name" value="PHOSPHATASE YCDX-RELATED"/>
    <property type="match status" value="1"/>
</dbReference>
<gene>
    <name evidence="6" type="primary">ycdX</name>
    <name evidence="6" type="ORF">CLCOL_19770</name>
</gene>
<dbReference type="SUPFAM" id="SSF89550">
    <property type="entry name" value="PHP domain-like"/>
    <property type="match status" value="1"/>
</dbReference>
<dbReference type="InterPro" id="IPR004013">
    <property type="entry name" value="PHP_dom"/>
</dbReference>
<dbReference type="CDD" id="cd07437">
    <property type="entry name" value="PHP_HisPPase_Ycdx_like"/>
    <property type="match status" value="1"/>
</dbReference>
<keyword evidence="3 4" id="KW-0862">Zinc</keyword>
<keyword evidence="2 4" id="KW-0378">Hydrolase</keyword>
<reference evidence="6 7" key="1">
    <citation type="submission" date="2016-02" db="EMBL/GenBank/DDBJ databases">
        <title>Genome sequence of Clostridium colicanis DSM 13634.</title>
        <authorList>
            <person name="Poehlein A."/>
            <person name="Daniel R."/>
        </authorList>
    </citation>
    <scope>NUCLEOTIDE SEQUENCE [LARGE SCALE GENOMIC DNA]</scope>
    <source>
        <strain evidence="6 7">DSM 13634</strain>
    </source>
</reference>
<evidence type="ECO:0000313" key="7">
    <source>
        <dbReference type="Proteomes" id="UP000075374"/>
    </source>
</evidence>
<dbReference type="InterPro" id="IPR003141">
    <property type="entry name" value="Pol/His_phosphatase_N"/>
</dbReference>
<dbReference type="GO" id="GO:0005829">
    <property type="term" value="C:cytosol"/>
    <property type="evidence" value="ECO:0007669"/>
    <property type="project" value="TreeGrafter"/>
</dbReference>
<organism evidence="6 7">
    <name type="scientific">Clostridium colicanis DSM 13634</name>
    <dbReference type="NCBI Taxonomy" id="1121305"/>
    <lineage>
        <taxon>Bacteria</taxon>
        <taxon>Bacillati</taxon>
        <taxon>Bacillota</taxon>
        <taxon>Clostridia</taxon>
        <taxon>Eubacteriales</taxon>
        <taxon>Clostridiaceae</taxon>
        <taxon>Clostridium</taxon>
    </lineage>
</organism>
<accession>A0A151ALG7</accession>
<dbReference type="InterPro" id="IPR023710">
    <property type="entry name" value="Phosphatase_YcdX_put"/>
</dbReference>
<evidence type="ECO:0000256" key="2">
    <source>
        <dbReference type="ARBA" id="ARBA00022801"/>
    </source>
</evidence>
<dbReference type="PATRIC" id="fig|1121305.3.peg.1980"/>
<keyword evidence="7" id="KW-1185">Reference proteome</keyword>
<feature type="binding site" evidence="4">
    <location>
        <position position="132"/>
    </location>
    <ligand>
        <name>Zn(2+)</name>
        <dbReference type="ChEBI" id="CHEBI:29105"/>
        <label>3</label>
    </ligand>
</feature>
<dbReference type="Pfam" id="PF02811">
    <property type="entry name" value="PHP"/>
    <property type="match status" value="1"/>
</dbReference>
<dbReference type="HAMAP" id="MF_01561">
    <property type="entry name" value="YcdX_phosphat"/>
    <property type="match status" value="1"/>
</dbReference>
<feature type="binding site" evidence="4">
    <location>
        <position position="74"/>
    </location>
    <ligand>
        <name>Zn(2+)</name>
        <dbReference type="ChEBI" id="CHEBI:29105"/>
        <label>3</label>
    </ligand>
</feature>
<dbReference type="GO" id="GO:0008270">
    <property type="term" value="F:zinc ion binding"/>
    <property type="evidence" value="ECO:0007669"/>
    <property type="project" value="UniProtKB-UniRule"/>
</dbReference>
<comment type="cofactor">
    <cofactor evidence="4">
        <name>Zn(2+)</name>
        <dbReference type="ChEBI" id="CHEBI:29105"/>
    </cofactor>
    <text evidence="4">Binds 3 Zn(2+) ions per subunit.</text>
</comment>
<name>A0A151ALG7_9CLOT</name>
<protein>
    <submittedName>
        <fullName evidence="6">Putative phosphatase YcdX</fullName>
        <ecNumber evidence="6">3.1.3.-</ecNumber>
    </submittedName>
</protein>
<evidence type="ECO:0000256" key="3">
    <source>
        <dbReference type="ARBA" id="ARBA00022833"/>
    </source>
</evidence>
<proteinExistence type="inferred from homology"/>
<feature type="binding site" evidence="4">
    <location>
        <position position="195"/>
    </location>
    <ligand>
        <name>Zn(2+)</name>
        <dbReference type="ChEBI" id="CHEBI:29105"/>
        <label>2</label>
    </ligand>
</feature>
<feature type="binding site" evidence="4">
    <location>
        <position position="193"/>
    </location>
    <ligand>
        <name>Zn(2+)</name>
        <dbReference type="ChEBI" id="CHEBI:29105"/>
        <label>1</label>
    </ligand>
</feature>
<comment type="similarity">
    <text evidence="4">Belongs to the PHP family.</text>
</comment>
<dbReference type="PANTHER" id="PTHR36928">
    <property type="entry name" value="PHOSPHATASE YCDX-RELATED"/>
    <property type="match status" value="1"/>
</dbReference>
<feature type="binding site" evidence="4">
    <location>
        <position position="16"/>
    </location>
    <ligand>
        <name>Zn(2+)</name>
        <dbReference type="ChEBI" id="CHEBI:29105"/>
        <label>2</label>
    </ligand>
</feature>
<comment type="caution">
    <text evidence="6">The sequence shown here is derived from an EMBL/GenBank/DDBJ whole genome shotgun (WGS) entry which is preliminary data.</text>
</comment>
<evidence type="ECO:0000256" key="1">
    <source>
        <dbReference type="ARBA" id="ARBA00022723"/>
    </source>
</evidence>
<dbReference type="Proteomes" id="UP000075374">
    <property type="component" value="Unassembled WGS sequence"/>
</dbReference>
<dbReference type="EMBL" id="LTBB01000010">
    <property type="protein sequence ID" value="KYH28485.1"/>
    <property type="molecule type" value="Genomic_DNA"/>
</dbReference>
<dbReference type="InterPro" id="IPR050243">
    <property type="entry name" value="PHP_phosphatase"/>
</dbReference>
<dbReference type="STRING" id="1121305.CLCOL_19770"/>
<dbReference type="AlphaFoldDB" id="A0A151ALG7"/>
<dbReference type="Gene3D" id="3.20.20.140">
    <property type="entry name" value="Metal-dependent hydrolases"/>
    <property type="match status" value="1"/>
</dbReference>
<keyword evidence="1 4" id="KW-0479">Metal-binding</keyword>
<feature type="binding site" evidence="4">
    <location>
        <position position="8"/>
    </location>
    <ligand>
        <name>Zn(2+)</name>
        <dbReference type="ChEBI" id="CHEBI:29105"/>
        <label>1</label>
    </ligand>
</feature>
<dbReference type="RefSeq" id="WP_061858799.1">
    <property type="nucleotide sequence ID" value="NZ_LTBB01000010.1"/>
</dbReference>
<dbReference type="SMART" id="SM00481">
    <property type="entry name" value="POLIIIAc"/>
    <property type="match status" value="1"/>
</dbReference>
<dbReference type="InterPro" id="IPR016195">
    <property type="entry name" value="Pol/histidinol_Pase-like"/>
</dbReference>
<dbReference type="NCBIfam" id="NF006702">
    <property type="entry name" value="PRK09248.1"/>
    <property type="match status" value="1"/>
</dbReference>
<evidence type="ECO:0000259" key="5">
    <source>
        <dbReference type="SMART" id="SM00481"/>
    </source>
</evidence>
<feature type="binding site" evidence="4">
    <location>
        <position position="74"/>
    </location>
    <ligand>
        <name>Zn(2+)</name>
        <dbReference type="ChEBI" id="CHEBI:29105"/>
        <label>1</label>
    </ligand>
</feature>
<evidence type="ECO:0000256" key="4">
    <source>
        <dbReference type="HAMAP-Rule" id="MF_01561"/>
    </source>
</evidence>
<sequence>MKYVLDVHTHTVASGHAYSTLLENAKFASEIGLKVLGTTEHGPEMPGAPHIWYFHNLKVLPREMYGVMMLYGCEANIMDYDGNLDLTEKDMKFLDIVIASLHDPCIIPGTREENTRALLKAMDNPKVDIIGHSGNPQFPIYEEEVVKKAKEKNILIEINNSSFKTSRKGSEPICRKIAELCKKHGTKVILGTDSHVCFTIGNFDIAGKLINEIGMPEDLIMNTDYKKLISYLKSKGKLEDINLD</sequence>
<dbReference type="EC" id="3.1.3.-" evidence="6"/>
<evidence type="ECO:0000313" key="6">
    <source>
        <dbReference type="EMBL" id="KYH28485.1"/>
    </source>
</evidence>
<feature type="binding site" evidence="4">
    <location>
        <position position="10"/>
    </location>
    <ligand>
        <name>Zn(2+)</name>
        <dbReference type="ChEBI" id="CHEBI:29105"/>
        <label>1</label>
    </ligand>
</feature>